<keyword evidence="3" id="KW-1185">Reference proteome</keyword>
<dbReference type="Proteomes" id="UP000184080">
    <property type="component" value="Unassembled WGS sequence"/>
</dbReference>
<accession>A0A1M6HC35</accession>
<dbReference type="Gene3D" id="3.30.160.660">
    <property type="match status" value="1"/>
</dbReference>
<dbReference type="RefSeq" id="WP_073006909.1">
    <property type="nucleotide sequence ID" value="NZ_FQZO01000003.1"/>
</dbReference>
<protein>
    <submittedName>
        <fullName evidence="2">Thiazole/oxazole-forming peptide maturase, SagD family component</fullName>
    </submittedName>
</protein>
<sequence>MLRNYPYLNTLLRELRFIGSNHGGIVPGFVLPNTHFNTEPDIKSIIGMMPLYHREILNNPDLDVQYHISGYGSFYEEAMIKYMGESIERYASIIGPRLVDHRIEYGSYNEMKKKGKVMELKYLDAFSPEQIQWFSSHNELFAQKSVDENSVLGWIKCNSLLNKDEEIYVPAQMMFIGYVPKVDLGEKLYLPAFTTGTASHKSVKKALLNAIVEYVQIDSFLINWYTERKCPKISIDNKTINALLEKANLHEKSSYDIIPLYMTLEEMKLPIFGVLAKAKEVRMPYMFFGVQGDYDTSNAMLRGIMESTAVSPLGYFQHIMDPDLSFEKIEASGFGDLDSNVLYYCRPEKAEEKWRCFQKIIGDEIKLSEIQDYSNLDLDEKVHLAINDIRKISEYAVYLDITPPEAADKGWSVMRVLIPELMQMCLPGFPYVNHPRMKKYGGIKNDFPHPLP</sequence>
<dbReference type="NCBIfam" id="TIGR03604">
    <property type="entry name" value="TOMM_cyclo_SagD"/>
    <property type="match status" value="1"/>
</dbReference>
<evidence type="ECO:0000313" key="2">
    <source>
        <dbReference type="EMBL" id="SHJ19741.1"/>
    </source>
</evidence>
<name>A0A1M6HC35_9CLOT</name>
<evidence type="ECO:0000313" key="3">
    <source>
        <dbReference type="Proteomes" id="UP000184080"/>
    </source>
</evidence>
<dbReference type="PANTHER" id="PTHR37809:SF1">
    <property type="entry name" value="RIBOSOMAL PROTEIN S12 METHYLTHIOTRANSFERASE ACCESSORY FACTOR YCAO"/>
    <property type="match status" value="1"/>
</dbReference>
<reference evidence="2 3" key="1">
    <citation type="submission" date="2016-11" db="EMBL/GenBank/DDBJ databases">
        <authorList>
            <person name="Jaros S."/>
            <person name="Januszkiewicz K."/>
            <person name="Wedrychowicz H."/>
        </authorList>
    </citation>
    <scope>NUCLEOTIDE SEQUENCE [LARGE SCALE GENOMIC DNA]</scope>
    <source>
        <strain evidence="2 3">DSM 21864</strain>
    </source>
</reference>
<feature type="domain" description="YcaO" evidence="1">
    <location>
        <begin position="70"/>
        <end position="452"/>
    </location>
</feature>
<dbReference type="PROSITE" id="PS51664">
    <property type="entry name" value="YCAO"/>
    <property type="match status" value="1"/>
</dbReference>
<dbReference type="Gene3D" id="3.30.40.250">
    <property type="match status" value="1"/>
</dbReference>
<dbReference type="InterPro" id="IPR027624">
    <property type="entry name" value="TOMM_cyclo_SagD"/>
</dbReference>
<dbReference type="PANTHER" id="PTHR37809">
    <property type="entry name" value="RIBOSOMAL PROTEIN S12 METHYLTHIOTRANSFERASE ACCESSORY FACTOR YCAO"/>
    <property type="match status" value="1"/>
</dbReference>
<dbReference type="InterPro" id="IPR003776">
    <property type="entry name" value="YcaO-like_dom"/>
</dbReference>
<dbReference type="AlphaFoldDB" id="A0A1M6HC35"/>
<evidence type="ECO:0000259" key="1">
    <source>
        <dbReference type="PROSITE" id="PS51664"/>
    </source>
</evidence>
<proteinExistence type="predicted"/>
<dbReference type="EMBL" id="FQZO01000003">
    <property type="protein sequence ID" value="SHJ19741.1"/>
    <property type="molecule type" value="Genomic_DNA"/>
</dbReference>
<dbReference type="OrthoDB" id="305162at2"/>
<dbReference type="STRING" id="1121298.SAMN05444401_2465"/>
<gene>
    <name evidence="2" type="ORF">SAMN05444401_2465</name>
</gene>
<dbReference type="Gene3D" id="3.30.1330.230">
    <property type="match status" value="1"/>
</dbReference>
<dbReference type="Pfam" id="PF02624">
    <property type="entry name" value="YcaO"/>
    <property type="match status" value="1"/>
</dbReference>
<organism evidence="2 3">
    <name type="scientific">Clostridium amylolyticum</name>
    <dbReference type="NCBI Taxonomy" id="1121298"/>
    <lineage>
        <taxon>Bacteria</taxon>
        <taxon>Bacillati</taxon>
        <taxon>Bacillota</taxon>
        <taxon>Clostridia</taxon>
        <taxon>Eubacteriales</taxon>
        <taxon>Clostridiaceae</taxon>
        <taxon>Clostridium</taxon>
    </lineage>
</organism>